<dbReference type="GO" id="GO:0032422">
    <property type="term" value="F:purine-rich negative regulatory element binding"/>
    <property type="evidence" value="ECO:0007669"/>
    <property type="project" value="InterPro"/>
</dbReference>
<dbReference type="PANTHER" id="PTHR12611">
    <property type="entry name" value="PUR-TRANSCRIPTIONAL ACTIVATOR"/>
    <property type="match status" value="1"/>
</dbReference>
<feature type="region of interest" description="Disordered" evidence="3">
    <location>
        <begin position="263"/>
        <end position="310"/>
    </location>
</feature>
<dbReference type="GO" id="GO:0000981">
    <property type="term" value="F:DNA-binding transcription factor activity, RNA polymerase II-specific"/>
    <property type="evidence" value="ECO:0007669"/>
    <property type="project" value="TreeGrafter"/>
</dbReference>
<evidence type="ECO:0000313" key="4">
    <source>
        <dbReference type="EMBL" id="CAB3265315.1"/>
    </source>
</evidence>
<dbReference type="Pfam" id="PF04845">
    <property type="entry name" value="PurA"/>
    <property type="match status" value="1"/>
</dbReference>
<evidence type="ECO:0000256" key="1">
    <source>
        <dbReference type="ARBA" id="ARBA00009251"/>
    </source>
</evidence>
<dbReference type="PANTHER" id="PTHR12611:SF0">
    <property type="entry name" value="PURINE-RICH BINDING PROTEIN-ALPHA, ISOFORM B"/>
    <property type="match status" value="1"/>
</dbReference>
<keyword evidence="2" id="KW-0238">DNA-binding</keyword>
<reference evidence="4" key="1">
    <citation type="submission" date="2020-04" db="EMBL/GenBank/DDBJ databases">
        <authorList>
            <person name="Neveu A P."/>
        </authorList>
    </citation>
    <scope>NUCLEOTIDE SEQUENCE</scope>
    <source>
        <tissue evidence="4">Whole embryo</tissue>
    </source>
</reference>
<dbReference type="SMART" id="SM00712">
    <property type="entry name" value="PUR"/>
    <property type="match status" value="3"/>
</dbReference>
<feature type="region of interest" description="Disordered" evidence="3">
    <location>
        <begin position="1"/>
        <end position="21"/>
    </location>
</feature>
<gene>
    <name evidence="4" type="primary">Pura</name>
</gene>
<evidence type="ECO:0000256" key="3">
    <source>
        <dbReference type="SAM" id="MobiDB-lite"/>
    </source>
</evidence>
<dbReference type="AlphaFoldDB" id="A0A6F9DQY4"/>
<feature type="compositionally biased region" description="Acidic residues" evidence="3">
    <location>
        <begin position="297"/>
        <end position="310"/>
    </location>
</feature>
<dbReference type="GO" id="GO:0000977">
    <property type="term" value="F:RNA polymerase II transcription regulatory region sequence-specific DNA binding"/>
    <property type="evidence" value="ECO:0007669"/>
    <property type="project" value="InterPro"/>
</dbReference>
<evidence type="ECO:0000256" key="2">
    <source>
        <dbReference type="ARBA" id="ARBA00023125"/>
    </source>
</evidence>
<dbReference type="GO" id="GO:0005634">
    <property type="term" value="C:nucleus"/>
    <property type="evidence" value="ECO:0007669"/>
    <property type="project" value="TreeGrafter"/>
</dbReference>
<organism evidence="4">
    <name type="scientific">Phallusia mammillata</name>
    <dbReference type="NCBI Taxonomy" id="59560"/>
    <lineage>
        <taxon>Eukaryota</taxon>
        <taxon>Metazoa</taxon>
        <taxon>Chordata</taxon>
        <taxon>Tunicata</taxon>
        <taxon>Ascidiacea</taxon>
        <taxon>Phlebobranchia</taxon>
        <taxon>Ascidiidae</taxon>
        <taxon>Phallusia</taxon>
    </lineage>
</organism>
<proteinExistence type="evidence at transcript level"/>
<dbReference type="Gene3D" id="3.10.450.700">
    <property type="match status" value="1"/>
</dbReference>
<name>A0A6F9DQY4_9ASCI</name>
<accession>A0A6F9DQY4</accession>
<dbReference type="EMBL" id="LR789453">
    <property type="protein sequence ID" value="CAB3265315.1"/>
    <property type="molecule type" value="mRNA"/>
</dbReference>
<dbReference type="FunFam" id="3.30.2450.30:FF:000001">
    <property type="entry name" value="Purine-rich element binding protein A"/>
    <property type="match status" value="1"/>
</dbReference>
<dbReference type="Gene3D" id="3.30.2450.30">
    <property type="match status" value="1"/>
</dbReference>
<dbReference type="InterPro" id="IPR006628">
    <property type="entry name" value="PUR-bd_fam"/>
</dbReference>
<sequence>MAERDGGSGSGESDSKGGARRYYQGQQQMETVELASKMVYIQNKRFYLDVKQNLRGRFIKIAEVTPGGNKNRLTLSMSIASEFRNILGDFIEHYSTLGPTNPDTPQEERRASLRTERITRENKRYFLDLKENQRGRFLRVRLQQQQDFNQYNHDGRPSNPPQIAIPAQGLVEFRDALTGLIDEYGVEDQVELPPSQTIGNRRSKQFFCDVGQNQRGVFLRVTEQTRFYRSAITIPEKFWKEFADYLNVTSKLMEDYYEQVGASGDNGGVAEDVGSGSKEVDEAEEDESDGRRRRCDDLDEIDDDESNKPE</sequence>
<protein>
    <submittedName>
        <fullName evidence="4">PUR-alpha/beta/gamma protein</fullName>
    </submittedName>
</protein>
<comment type="similarity">
    <text evidence="1">Belongs to the PUR DNA-binding protein family.</text>
</comment>